<dbReference type="PANTHER" id="PTHR31268:SF32">
    <property type="entry name" value="GALACTINOL--SUCROSE GALACTOSYLTRANSFERASE 2-RELATED"/>
    <property type="match status" value="1"/>
</dbReference>
<evidence type="ECO:0000256" key="1">
    <source>
        <dbReference type="ARBA" id="ARBA00001255"/>
    </source>
</evidence>
<dbReference type="InterPro" id="IPR008811">
    <property type="entry name" value="Glycosyl_hydrolases_36"/>
</dbReference>
<keyword evidence="3" id="KW-0119">Carbohydrate metabolism</keyword>
<comment type="catalytic activity">
    <reaction evidence="1">
        <text>Hydrolysis of terminal, non-reducing alpha-D-galactose residues in alpha-D-galactosides, including galactose oligosaccharides, galactomannans and galactolipids.</text>
        <dbReference type="EC" id="3.2.1.22"/>
    </reaction>
</comment>
<comment type="similarity">
    <text evidence="2">Belongs to the glycosyl hydrolases 36 family.</text>
</comment>
<reference evidence="5" key="1">
    <citation type="journal article" date="2020" name="Stud. Mycol.">
        <title>101 Dothideomycetes genomes: a test case for predicting lifestyles and emergence of pathogens.</title>
        <authorList>
            <person name="Haridas S."/>
            <person name="Albert R."/>
            <person name="Binder M."/>
            <person name="Bloem J."/>
            <person name="Labutti K."/>
            <person name="Salamov A."/>
            <person name="Andreopoulos B."/>
            <person name="Baker S."/>
            <person name="Barry K."/>
            <person name="Bills G."/>
            <person name="Bluhm B."/>
            <person name="Cannon C."/>
            <person name="Castanera R."/>
            <person name="Culley D."/>
            <person name="Daum C."/>
            <person name="Ezra D."/>
            <person name="Gonzalez J."/>
            <person name="Henrissat B."/>
            <person name="Kuo A."/>
            <person name="Liang C."/>
            <person name="Lipzen A."/>
            <person name="Lutzoni F."/>
            <person name="Magnuson J."/>
            <person name="Mondo S."/>
            <person name="Nolan M."/>
            <person name="Ohm R."/>
            <person name="Pangilinan J."/>
            <person name="Park H.-J."/>
            <person name="Ramirez L."/>
            <person name="Alfaro M."/>
            <person name="Sun H."/>
            <person name="Tritt A."/>
            <person name="Yoshinaga Y."/>
            <person name="Zwiers L.-H."/>
            <person name="Turgeon B."/>
            <person name="Goodwin S."/>
            <person name="Spatafora J."/>
            <person name="Crous P."/>
            <person name="Grigoriev I."/>
        </authorList>
    </citation>
    <scope>NUCLEOTIDE SEQUENCE</scope>
    <source>
        <strain evidence="5">CBS 101060</strain>
    </source>
</reference>
<keyword evidence="6" id="KW-1185">Reference proteome</keyword>
<proteinExistence type="inferred from homology"/>
<sequence>MVVNILCDPPLGRPTIVSADKQSVTFTVVVETESVLKNNIEAGIWHNHDNVDEWSLLKLTQLETVGNQTSSIPHYIWFTATILGKPKLGSKVSFTVAFWTKGDESNRRWARDLSGIGDGTLIYQGVFPTGNDVFNFLQNVDNNATISPLETEKNSDCYVLHWQHLVKASSGKKPGFTKSIIGKSPGTLKWMAIVRLWTPWLAPRHGDGIFNPDKDAVVCSIMRDDGYHVVYLAVSGVENVLTTLSGDGEGNVIANGQNDEEKDGIMRVIIVLAPSFERGIAAAMYAARDLVRNFEVKTGERAEELKALTENKPNIQWLEEWYDGLTYCTWNGLGQDLTAEKIYTALDSLKTNDIHLTNLIIDDNWQSLAPIEGPTTLINGLEGAKSQFERGWVKFEAHKEGFPNGLKETVAKIRSDHPSIKHIAVWHAIFGYWGGVSPVGDIADNYKIIQVQKKEGVAGGKCFVVAEEDVHRLYNDFYSFLSSVGVDAVKTDAQFFLDLLEDADDRRSLINAYQDAWVINSLRHLSSKAISCMSQTPQILFHSQLPHNRPRLLVRNSDDFFPDQPASHPWHIFCNAYNALFTQYLNVLPDWDMFQTVHSYAAFHAAARCVSGGPIYITDVPGEHDVGLIKQMTAQTPRGNTIILRPHCVGKAIDAYVAYNDPALLKISNYVGFAHTGTGILGVFNVFSQTLTELVPLMDFPGTEIGAYVMRAHHTGKISKPYERNDTFAFVRLELPVQGWEILSAYPVHRFKRTGKTDITVANLGLVGKMTGAAAIVNTMMHIEETGRFRMWTSLKALGTFGLWIEGLNKKSLDEDFIALIFGKPVPPHCVQTTEESVLEIDLETAWKESDQKAGWSNEVSIEMFIN</sequence>
<keyword evidence="5" id="KW-0378">Hydrolase</keyword>
<dbReference type="AlphaFoldDB" id="A0A9P4VT38"/>
<organism evidence="5 6">
    <name type="scientific">Patellaria atrata CBS 101060</name>
    <dbReference type="NCBI Taxonomy" id="1346257"/>
    <lineage>
        <taxon>Eukaryota</taxon>
        <taxon>Fungi</taxon>
        <taxon>Dikarya</taxon>
        <taxon>Ascomycota</taxon>
        <taxon>Pezizomycotina</taxon>
        <taxon>Dothideomycetes</taxon>
        <taxon>Dothideomycetes incertae sedis</taxon>
        <taxon>Patellariales</taxon>
        <taxon>Patellariaceae</taxon>
        <taxon>Patellaria</taxon>
    </lineage>
</organism>
<dbReference type="EMBL" id="MU006093">
    <property type="protein sequence ID" value="KAF2840507.1"/>
    <property type="molecule type" value="Genomic_DNA"/>
</dbReference>
<evidence type="ECO:0000313" key="5">
    <source>
        <dbReference type="EMBL" id="KAF2840507.1"/>
    </source>
</evidence>
<evidence type="ECO:0000256" key="4">
    <source>
        <dbReference type="ARBA" id="ARBA00049426"/>
    </source>
</evidence>
<dbReference type="Pfam" id="PF05691">
    <property type="entry name" value="Raffinose_syn"/>
    <property type="match status" value="1"/>
</dbReference>
<dbReference type="Gene3D" id="3.20.20.70">
    <property type="entry name" value="Aldolase class I"/>
    <property type="match status" value="1"/>
</dbReference>
<protein>
    <submittedName>
        <fullName evidence="5">Glycoside hydrolase family 36 protein</fullName>
    </submittedName>
</protein>
<evidence type="ECO:0000313" key="6">
    <source>
        <dbReference type="Proteomes" id="UP000799429"/>
    </source>
</evidence>
<dbReference type="SUPFAM" id="SSF51445">
    <property type="entry name" value="(Trans)glycosidases"/>
    <property type="match status" value="1"/>
</dbReference>
<comment type="catalytic activity">
    <reaction evidence="4">
        <text>alpha-D-galactosyl-(1-&gt;3)-1D-myo-inositol + sucrose = raffinose + myo-inositol</text>
        <dbReference type="Rhea" id="RHEA:20161"/>
        <dbReference type="ChEBI" id="CHEBI:16634"/>
        <dbReference type="ChEBI" id="CHEBI:17268"/>
        <dbReference type="ChEBI" id="CHEBI:17505"/>
        <dbReference type="ChEBI" id="CHEBI:17992"/>
        <dbReference type="EC" id="2.4.1.82"/>
    </reaction>
</comment>
<dbReference type="OrthoDB" id="4664297at2759"/>
<accession>A0A9P4VT38</accession>
<dbReference type="GO" id="GO:0047274">
    <property type="term" value="F:galactinol-sucrose galactosyltransferase activity"/>
    <property type="evidence" value="ECO:0007669"/>
    <property type="project" value="UniProtKB-EC"/>
</dbReference>
<dbReference type="InterPro" id="IPR017853">
    <property type="entry name" value="GH"/>
</dbReference>
<dbReference type="PANTHER" id="PTHR31268">
    <property type="match status" value="1"/>
</dbReference>
<dbReference type="GO" id="GO:0004557">
    <property type="term" value="F:alpha-galactosidase activity"/>
    <property type="evidence" value="ECO:0007669"/>
    <property type="project" value="UniProtKB-EC"/>
</dbReference>
<comment type="caution">
    <text evidence="5">The sequence shown here is derived from an EMBL/GenBank/DDBJ whole genome shotgun (WGS) entry which is preliminary data.</text>
</comment>
<dbReference type="Proteomes" id="UP000799429">
    <property type="component" value="Unassembled WGS sequence"/>
</dbReference>
<dbReference type="FunFam" id="3.20.20.70:FF:000222">
    <property type="entry name" value="Raffinose synthase Sip1 protein"/>
    <property type="match status" value="1"/>
</dbReference>
<dbReference type="InterPro" id="IPR013785">
    <property type="entry name" value="Aldolase_TIM"/>
</dbReference>
<evidence type="ECO:0000256" key="2">
    <source>
        <dbReference type="ARBA" id="ARBA00007240"/>
    </source>
</evidence>
<gene>
    <name evidence="5" type="ORF">M501DRAFT_1002872</name>
</gene>
<evidence type="ECO:0000256" key="3">
    <source>
        <dbReference type="ARBA" id="ARBA00023277"/>
    </source>
</evidence>
<name>A0A9P4VT38_9PEZI</name>